<keyword evidence="2" id="KW-0285">Flavoprotein</keyword>
<keyword evidence="3" id="KW-0274">FAD</keyword>
<evidence type="ECO:0000313" key="6">
    <source>
        <dbReference type="EMBL" id="KUG03739.1"/>
    </source>
</evidence>
<dbReference type="GO" id="GO:0008202">
    <property type="term" value="P:steroid metabolic process"/>
    <property type="evidence" value="ECO:0007669"/>
    <property type="project" value="UniProtKB-ARBA"/>
</dbReference>
<organism evidence="6">
    <name type="scientific">hydrocarbon metagenome</name>
    <dbReference type="NCBI Taxonomy" id="938273"/>
    <lineage>
        <taxon>unclassified sequences</taxon>
        <taxon>metagenomes</taxon>
        <taxon>ecological metagenomes</taxon>
    </lineage>
</organism>
<protein>
    <submittedName>
        <fullName evidence="6">Twin-arginine translocation pathway signal</fullName>
    </submittedName>
</protein>
<evidence type="ECO:0000259" key="5">
    <source>
        <dbReference type="Pfam" id="PF00890"/>
    </source>
</evidence>
<evidence type="ECO:0000256" key="2">
    <source>
        <dbReference type="ARBA" id="ARBA00022630"/>
    </source>
</evidence>
<dbReference type="InterPro" id="IPR027477">
    <property type="entry name" value="Succ_DH/fumarate_Rdtase_cat_sf"/>
</dbReference>
<dbReference type="AlphaFoldDB" id="A0A0W8E543"/>
<dbReference type="InterPro" id="IPR050315">
    <property type="entry name" value="FAD-oxidoreductase_2"/>
</dbReference>
<dbReference type="InterPro" id="IPR003953">
    <property type="entry name" value="FAD-dep_OxRdtase_2_FAD-bd"/>
</dbReference>
<reference evidence="6" key="1">
    <citation type="journal article" date="2015" name="Proc. Natl. Acad. Sci. U.S.A.">
        <title>Networks of energetic and metabolic interactions define dynamics in microbial communities.</title>
        <authorList>
            <person name="Embree M."/>
            <person name="Liu J.K."/>
            <person name="Al-Bassam M.M."/>
            <person name="Zengler K."/>
        </authorList>
    </citation>
    <scope>NUCLEOTIDE SEQUENCE</scope>
</reference>
<name>A0A0W8E543_9ZZZZ</name>
<evidence type="ECO:0000256" key="4">
    <source>
        <dbReference type="ARBA" id="ARBA00023002"/>
    </source>
</evidence>
<comment type="caution">
    <text evidence="6">The sequence shown here is derived from an EMBL/GenBank/DDBJ whole genome shotgun (WGS) entry which is preliminary data.</text>
</comment>
<dbReference type="PANTHER" id="PTHR43400:SF10">
    <property type="entry name" value="3-OXOSTEROID 1-DEHYDROGENASE"/>
    <property type="match status" value="1"/>
</dbReference>
<comment type="cofactor">
    <cofactor evidence="1">
        <name>FAD</name>
        <dbReference type="ChEBI" id="CHEBI:57692"/>
    </cofactor>
</comment>
<accession>A0A0W8E543</accession>
<evidence type="ECO:0000256" key="3">
    <source>
        <dbReference type="ARBA" id="ARBA00022827"/>
    </source>
</evidence>
<keyword evidence="4" id="KW-0560">Oxidoreductase</keyword>
<proteinExistence type="predicted"/>
<feature type="domain" description="FAD-dependent oxidoreductase 2 FAD-binding" evidence="5">
    <location>
        <begin position="30"/>
        <end position="476"/>
    </location>
</feature>
<dbReference type="PANTHER" id="PTHR43400">
    <property type="entry name" value="FUMARATE REDUCTASE"/>
    <property type="match status" value="1"/>
</dbReference>
<dbReference type="Gene3D" id="3.50.50.60">
    <property type="entry name" value="FAD/NAD(P)-binding domain"/>
    <property type="match status" value="1"/>
</dbReference>
<dbReference type="EMBL" id="LNQE01001870">
    <property type="protein sequence ID" value="KUG03739.1"/>
    <property type="molecule type" value="Genomic_DNA"/>
</dbReference>
<dbReference type="Pfam" id="PF00890">
    <property type="entry name" value="FAD_binding_2"/>
    <property type="match status" value="1"/>
</dbReference>
<dbReference type="GO" id="GO:0016491">
    <property type="term" value="F:oxidoreductase activity"/>
    <property type="evidence" value="ECO:0007669"/>
    <property type="project" value="UniProtKB-KW"/>
</dbReference>
<gene>
    <name evidence="6" type="ORF">ASZ90_018882</name>
</gene>
<dbReference type="InterPro" id="IPR036188">
    <property type="entry name" value="FAD/NAD-bd_sf"/>
</dbReference>
<evidence type="ECO:0000256" key="1">
    <source>
        <dbReference type="ARBA" id="ARBA00001974"/>
    </source>
</evidence>
<dbReference type="SUPFAM" id="SSF51905">
    <property type="entry name" value="FAD/NAD(P)-binding domain"/>
    <property type="match status" value="1"/>
</dbReference>
<sequence length="518" mass="57002">MNIAPISKWSWERPPLPIPTDEIQITVNADIVVIGAGLAGMVAALSAQEAGAVPIIIEKNWSFSARGYHNAAFDSKVHQKMGIEVDYRQAIRDWIRWSQSKADEVLLWEFARKSGACMDWLVDIAEAGGMQVGIWDGYYKGPDYTEYPVTHMFYVPGKPDISWNYGLSKILEKNIKGKGINIHYNMPAVRLIRDKQGPVTGVIAGKPGHYTQYNASQGVIIATGDYASDMEMLERYNSFALEADAQVYFPQETNVGEGHKIAMWVGAAMQKVEPHSTVIHLEAGAMSYFFLHVNARGKRFKNEDVNTQSKSCGKLLEPGGIAWTVYDANGLADVQKSIAAATGGGLFWDQTERLMGQEWDMEAEQALLEEHIKTGKVVTANTLEDLAKKMKVPAENFVSTVTRYNELADQKDDEDFGKRPDLLTPIARPPFFAGKLLATILTASGGLRTNPNCQVLDDDDEPIKNLYVAGSTAGGFFANDYPTICPGIGHGRCITFGRIAGIIAAGKDIDDMIPSRRI</sequence>
<dbReference type="PRINTS" id="PR00411">
    <property type="entry name" value="PNDRDTASEI"/>
</dbReference>
<dbReference type="Gene3D" id="3.90.700.10">
    <property type="entry name" value="Succinate dehydrogenase/fumarate reductase flavoprotein, catalytic domain"/>
    <property type="match status" value="1"/>
</dbReference>
<dbReference type="SUPFAM" id="SSF56425">
    <property type="entry name" value="Succinate dehydrogenase/fumarate reductase flavoprotein, catalytic domain"/>
    <property type="match status" value="1"/>
</dbReference>